<feature type="domain" description="Flagellin C-terminal" evidence="6">
    <location>
        <begin position="503"/>
        <end position="588"/>
    </location>
</feature>
<evidence type="ECO:0000256" key="4">
    <source>
        <dbReference type="RuleBase" id="RU362073"/>
    </source>
</evidence>
<dbReference type="Gene3D" id="1.20.1330.10">
    <property type="entry name" value="f41 fragment of flagellin, N-terminal domain"/>
    <property type="match status" value="2"/>
</dbReference>
<dbReference type="AlphaFoldDB" id="A0A1H0PWL4"/>
<comment type="function">
    <text evidence="4">Flagellin is the subunit protein which polymerizes to form the filaments of bacterial flagella.</text>
</comment>
<evidence type="ECO:0000259" key="5">
    <source>
        <dbReference type="Pfam" id="PF00669"/>
    </source>
</evidence>
<dbReference type="InterPro" id="IPR001492">
    <property type="entry name" value="Flagellin"/>
</dbReference>
<accession>A0A1H0PWL4</accession>
<comment type="subcellular location">
    <subcellularLocation>
        <location evidence="4">Secreted</location>
    </subcellularLocation>
    <subcellularLocation>
        <location evidence="4">Bacterial flagellum</location>
    </subcellularLocation>
</comment>
<gene>
    <name evidence="7" type="ORF">SAMN05216366_10647</name>
</gene>
<comment type="similarity">
    <text evidence="1 4">Belongs to the bacterial flagellin family.</text>
</comment>
<keyword evidence="4" id="KW-0964">Secreted</keyword>
<evidence type="ECO:0000259" key="6">
    <source>
        <dbReference type="Pfam" id="PF00700"/>
    </source>
</evidence>
<dbReference type="Gene3D" id="6.10.10.10">
    <property type="entry name" value="Flagellar export chaperone, C-terminal domain"/>
    <property type="match status" value="1"/>
</dbReference>
<keyword evidence="7" id="KW-0282">Flagellum</keyword>
<dbReference type="PANTHER" id="PTHR42792">
    <property type="entry name" value="FLAGELLIN"/>
    <property type="match status" value="1"/>
</dbReference>
<dbReference type="Pfam" id="PF00669">
    <property type="entry name" value="Flagellin_N"/>
    <property type="match status" value="1"/>
</dbReference>
<protein>
    <recommendedName>
        <fullName evidence="2 4">Flagellin</fullName>
    </recommendedName>
</protein>
<feature type="domain" description="Flagellin N-terminal" evidence="5">
    <location>
        <begin position="4"/>
        <end position="139"/>
    </location>
</feature>
<name>A0A1H0PWL4_SELRU</name>
<dbReference type="Proteomes" id="UP000182412">
    <property type="component" value="Unassembled WGS sequence"/>
</dbReference>
<dbReference type="InterPro" id="IPR046358">
    <property type="entry name" value="Flagellin_C"/>
</dbReference>
<sequence>MMVVKNNMTAVSSLNTLNKNTNELAKQLQQVSTGMKINSAADDASAYAISERMRVNIRGLAAAYSNTQNANSMMKVAEGAISSTVDILKAFKEKALDAANDTNTDVDRAIIQNQLTQYMSQIDDNANITFNGQYLINGTMGRNIVADQHDAIVSFMSYLDDSQLPAQAALDAAINYTSCGMFKDEKALIDSFIADVEEHGLAACGIDLSNDDTGAITGKDTGGEVIKTAESIVPEKGNPYAGSPKDSTIIRGLTVNWPDTENDEMKSAIISALDNEWLQNCMDLIDESYALNFEENGTSVRSMDVKFTDADDGTLAFVTSSFNTSTGITNGLSLTVNMHYYNNLDLSDPNGAVAGSSNELYLDRTIAHEMTHALMSANIKNFSSLPKYIKEGAAELVHGIDDYRKSKIEAMAADTEKLRNTLENSSTAEGDDAYAAGYMILRYLTNKANSADPEKNLSFQIGTKANQAIRMGLADMRCESLGLKKSDGTTVSVVTQSKANSAITVVDRALNRAIKQQITVGAMQVRLNFAAANLSTAHENVTASESVIRDADMAKAFTSYTRANVLLQTSQSMLAQANQNSNNVLGLLQ</sequence>
<organism evidence="7 8">
    <name type="scientific">Selenomonas ruminantium</name>
    <dbReference type="NCBI Taxonomy" id="971"/>
    <lineage>
        <taxon>Bacteria</taxon>
        <taxon>Bacillati</taxon>
        <taxon>Bacillota</taxon>
        <taxon>Negativicutes</taxon>
        <taxon>Selenomonadales</taxon>
        <taxon>Selenomonadaceae</taxon>
        <taxon>Selenomonas</taxon>
    </lineage>
</organism>
<dbReference type="SUPFAM" id="SSF64518">
    <property type="entry name" value="Phase 1 flagellin"/>
    <property type="match status" value="1"/>
</dbReference>
<dbReference type="PANTHER" id="PTHR42792:SF2">
    <property type="entry name" value="FLAGELLIN"/>
    <property type="match status" value="1"/>
</dbReference>
<keyword evidence="7" id="KW-0969">Cilium</keyword>
<dbReference type="InterPro" id="IPR001029">
    <property type="entry name" value="Flagellin_N"/>
</dbReference>
<evidence type="ECO:0000256" key="3">
    <source>
        <dbReference type="ARBA" id="ARBA00023143"/>
    </source>
</evidence>
<dbReference type="InterPro" id="IPR042187">
    <property type="entry name" value="Flagellin_C_sub2"/>
</dbReference>
<dbReference type="EMBL" id="FNJQ01000006">
    <property type="protein sequence ID" value="SDP09567.1"/>
    <property type="molecule type" value="Genomic_DNA"/>
</dbReference>
<dbReference type="GO" id="GO:0009288">
    <property type="term" value="C:bacterial-type flagellum"/>
    <property type="evidence" value="ECO:0007669"/>
    <property type="project" value="UniProtKB-SubCell"/>
</dbReference>
<reference evidence="7 8" key="1">
    <citation type="submission" date="2016-10" db="EMBL/GenBank/DDBJ databases">
        <authorList>
            <person name="de Groot N.N."/>
        </authorList>
    </citation>
    <scope>NUCLEOTIDE SEQUENCE [LARGE SCALE GENOMIC DNA]</scope>
    <source>
        <strain evidence="7 8">S137</strain>
    </source>
</reference>
<dbReference type="GO" id="GO:0005576">
    <property type="term" value="C:extracellular region"/>
    <property type="evidence" value="ECO:0007669"/>
    <property type="project" value="UniProtKB-SubCell"/>
</dbReference>
<keyword evidence="7" id="KW-0966">Cell projection</keyword>
<evidence type="ECO:0000256" key="2">
    <source>
        <dbReference type="ARBA" id="ARBA00020110"/>
    </source>
</evidence>
<evidence type="ECO:0000256" key="1">
    <source>
        <dbReference type="ARBA" id="ARBA00005709"/>
    </source>
</evidence>
<dbReference type="Pfam" id="PF00700">
    <property type="entry name" value="Flagellin_C"/>
    <property type="match status" value="1"/>
</dbReference>
<dbReference type="PRINTS" id="PR00207">
    <property type="entry name" value="FLAGELLIN"/>
</dbReference>
<keyword evidence="3 4" id="KW-0975">Bacterial flagellum</keyword>
<evidence type="ECO:0000313" key="8">
    <source>
        <dbReference type="Proteomes" id="UP000182412"/>
    </source>
</evidence>
<dbReference type="GO" id="GO:0005198">
    <property type="term" value="F:structural molecule activity"/>
    <property type="evidence" value="ECO:0007669"/>
    <property type="project" value="UniProtKB-UniRule"/>
</dbReference>
<proteinExistence type="inferred from homology"/>
<evidence type="ECO:0000313" key="7">
    <source>
        <dbReference type="EMBL" id="SDP09567.1"/>
    </source>
</evidence>